<keyword evidence="2 3" id="KW-0807">Transducer</keyword>
<feature type="domain" description="Methyl-accepting transducer" evidence="6">
    <location>
        <begin position="113"/>
        <end position="288"/>
    </location>
</feature>
<evidence type="ECO:0000256" key="4">
    <source>
        <dbReference type="SAM" id="MobiDB-lite"/>
    </source>
</evidence>
<gene>
    <name evidence="7" type="primary">mcp4_1</name>
    <name evidence="7" type="ORF">Thiowin_00851</name>
</gene>
<feature type="transmembrane region" description="Helical" evidence="5">
    <location>
        <begin position="21"/>
        <end position="43"/>
    </location>
</feature>
<evidence type="ECO:0000256" key="2">
    <source>
        <dbReference type="ARBA" id="ARBA00023224"/>
    </source>
</evidence>
<sequence>MRFVKPRQSLLEATRSQTRALRQILVSMTLVEVILLGLLVYLTHDWLGTLASGWGLDRGLLQSLLVVSLLVAINLTAGFAFFRLNFRTAGAMKQALDGFDAALRDTEQFHQASAASLLQAAAMDRAVDEQLTAAVTNSETAALDVVDRAANLNEAASTLLNYLRTSNLDAHSMEDDISHGVEDITEIARFVQELPAKIRHDMAAIHEIVGDIQQLEGLAGSIKDISKQTNLIALNAAIEAARAGAAGRGFAVVAGEIRALAARATTAADTIEEGLNRALAGVERSLQLNFLDDSSQQLDQATQVVDSVNHLKNNYEDMRQFYKTLFSVVTQHNTRLAEQIADMLGVLQFQDVVGQRLDRVRKMLDKRNELLVHTGNTQAALLELPERLMELHVEYLESEAQHAPASPAAGASGEPSGGGPRIELF</sequence>
<keyword evidence="5" id="KW-1133">Transmembrane helix</keyword>
<evidence type="ECO:0000256" key="3">
    <source>
        <dbReference type="PROSITE-ProRule" id="PRU00284"/>
    </source>
</evidence>
<dbReference type="SUPFAM" id="SSF58104">
    <property type="entry name" value="Methyl-accepting chemotaxis protein (MCP) signaling domain"/>
    <property type="match status" value="1"/>
</dbReference>
<dbReference type="Proteomes" id="UP001432180">
    <property type="component" value="Chromosome"/>
</dbReference>
<keyword evidence="5" id="KW-0812">Transmembrane</keyword>
<feature type="compositionally biased region" description="Gly residues" evidence="4">
    <location>
        <begin position="415"/>
        <end position="425"/>
    </location>
</feature>
<dbReference type="PANTHER" id="PTHR32089">
    <property type="entry name" value="METHYL-ACCEPTING CHEMOTAXIS PROTEIN MCPB"/>
    <property type="match status" value="1"/>
</dbReference>
<keyword evidence="8" id="KW-1185">Reference proteome</keyword>
<evidence type="ECO:0000256" key="5">
    <source>
        <dbReference type="SAM" id="Phobius"/>
    </source>
</evidence>
<dbReference type="InterPro" id="IPR004089">
    <property type="entry name" value="MCPsignal_dom"/>
</dbReference>
<dbReference type="SMART" id="SM00283">
    <property type="entry name" value="MA"/>
    <property type="match status" value="1"/>
</dbReference>
<dbReference type="PROSITE" id="PS50111">
    <property type="entry name" value="CHEMOTAXIS_TRANSDUC_2"/>
    <property type="match status" value="1"/>
</dbReference>
<dbReference type="Pfam" id="PF00015">
    <property type="entry name" value="MCPsignal"/>
    <property type="match status" value="1"/>
</dbReference>
<proteinExistence type="predicted"/>
<evidence type="ECO:0000256" key="1">
    <source>
        <dbReference type="ARBA" id="ARBA00004370"/>
    </source>
</evidence>
<feature type="transmembrane region" description="Helical" evidence="5">
    <location>
        <begin position="63"/>
        <end position="84"/>
    </location>
</feature>
<name>A0ABZ0S4C6_9GAMM</name>
<evidence type="ECO:0000259" key="6">
    <source>
        <dbReference type="PROSITE" id="PS50111"/>
    </source>
</evidence>
<feature type="compositionally biased region" description="Low complexity" evidence="4">
    <location>
        <begin position="403"/>
        <end position="414"/>
    </location>
</feature>
<organism evidence="7 8">
    <name type="scientific">Thiorhodovibrio winogradskyi</name>
    <dbReference type="NCBI Taxonomy" id="77007"/>
    <lineage>
        <taxon>Bacteria</taxon>
        <taxon>Pseudomonadati</taxon>
        <taxon>Pseudomonadota</taxon>
        <taxon>Gammaproteobacteria</taxon>
        <taxon>Chromatiales</taxon>
        <taxon>Chromatiaceae</taxon>
        <taxon>Thiorhodovibrio</taxon>
    </lineage>
</organism>
<accession>A0ABZ0S4C6</accession>
<dbReference type="PANTHER" id="PTHR32089:SF112">
    <property type="entry name" value="LYSOZYME-LIKE PROTEIN-RELATED"/>
    <property type="match status" value="1"/>
</dbReference>
<evidence type="ECO:0000313" key="7">
    <source>
        <dbReference type="EMBL" id="WPL15921.1"/>
    </source>
</evidence>
<dbReference type="Gene3D" id="1.10.287.950">
    <property type="entry name" value="Methyl-accepting chemotaxis protein"/>
    <property type="match status" value="1"/>
</dbReference>
<feature type="region of interest" description="Disordered" evidence="4">
    <location>
        <begin position="399"/>
        <end position="425"/>
    </location>
</feature>
<keyword evidence="5" id="KW-0472">Membrane</keyword>
<dbReference type="EMBL" id="CP121472">
    <property type="protein sequence ID" value="WPL15921.1"/>
    <property type="molecule type" value="Genomic_DNA"/>
</dbReference>
<dbReference type="RefSeq" id="WP_328986471.1">
    <property type="nucleotide sequence ID" value="NZ_CP121472.1"/>
</dbReference>
<protein>
    <submittedName>
        <fullName evidence="7">Methyl-accepting chemotaxis protein 4</fullName>
    </submittedName>
</protein>
<evidence type="ECO:0000313" key="8">
    <source>
        <dbReference type="Proteomes" id="UP001432180"/>
    </source>
</evidence>
<reference evidence="7 8" key="1">
    <citation type="journal article" date="2023" name="Microorganisms">
        <title>Thiorhodovibrio frisius and Trv. litoralis spp. nov., Two Novel Members from a Clade of Fastidious Purple Sulfur Bacteria That Exhibit Unique Red-Shifted Light-Harvesting Capabilities.</title>
        <authorList>
            <person name="Methner A."/>
            <person name="Kuzyk S.B."/>
            <person name="Petersen J."/>
            <person name="Bauer S."/>
            <person name="Brinkmann H."/>
            <person name="Sichau K."/>
            <person name="Wanner G."/>
            <person name="Wolf J."/>
            <person name="Neumann-Schaal M."/>
            <person name="Henke P."/>
            <person name="Tank M."/>
            <person name="Sproer C."/>
            <person name="Bunk B."/>
            <person name="Overmann J."/>
        </authorList>
    </citation>
    <scope>NUCLEOTIDE SEQUENCE [LARGE SCALE GENOMIC DNA]</scope>
    <source>
        <strain evidence="7 8">DSM 6702</strain>
    </source>
</reference>
<comment type="subcellular location">
    <subcellularLocation>
        <location evidence="1">Membrane</location>
    </subcellularLocation>
</comment>